<name>A0A7J9ME85_GOSSC</name>
<dbReference type="InterPro" id="IPR036376">
    <property type="entry name" value="RuBisCO_lsu_C_sf"/>
</dbReference>
<dbReference type="Proteomes" id="UP000593576">
    <property type="component" value="Unassembled WGS sequence"/>
</dbReference>
<protein>
    <recommendedName>
        <fullName evidence="1">Ribulose bisphosphate carboxylase large subunit C-terminal domain-containing protein</fullName>
    </recommendedName>
</protein>
<dbReference type="AlphaFoldDB" id="A0A7J9ME85"/>
<dbReference type="EMBL" id="JABFAF010000010">
    <property type="protein sequence ID" value="MBA0869086.1"/>
    <property type="molecule type" value="Genomic_DNA"/>
</dbReference>
<dbReference type="PANTHER" id="PTHR42704:SF16">
    <property type="entry name" value="RIBULOSE BISPHOSPHATE CARBOXYLASE LARGE CHAIN"/>
    <property type="match status" value="1"/>
</dbReference>
<dbReference type="SUPFAM" id="SSF51649">
    <property type="entry name" value="RuBisCo, C-terminal domain"/>
    <property type="match status" value="1"/>
</dbReference>
<gene>
    <name evidence="2" type="ORF">Goshw_023021</name>
</gene>
<dbReference type="InterPro" id="IPR000685">
    <property type="entry name" value="RuBisCO_lsu_C"/>
</dbReference>
<dbReference type="Pfam" id="PF00016">
    <property type="entry name" value="RuBisCO_large"/>
    <property type="match status" value="1"/>
</dbReference>
<proteinExistence type="predicted"/>
<dbReference type="InterPro" id="IPR033966">
    <property type="entry name" value="RuBisCO"/>
</dbReference>
<dbReference type="PANTHER" id="PTHR42704">
    <property type="entry name" value="RIBULOSE BISPHOSPHATE CARBOXYLASE"/>
    <property type="match status" value="1"/>
</dbReference>
<dbReference type="Gene3D" id="3.20.20.110">
    <property type="entry name" value="Ribulose bisphosphate carboxylase, large subunit, C-terminal domain"/>
    <property type="match status" value="1"/>
</dbReference>
<evidence type="ECO:0000313" key="2">
    <source>
        <dbReference type="EMBL" id="MBA0869086.1"/>
    </source>
</evidence>
<feature type="domain" description="Ribulose bisphosphate carboxylase large subunit C-terminal" evidence="1">
    <location>
        <begin position="8"/>
        <end position="67"/>
    </location>
</feature>
<evidence type="ECO:0000313" key="3">
    <source>
        <dbReference type="Proteomes" id="UP000593576"/>
    </source>
</evidence>
<feature type="non-terminal residue" evidence="2">
    <location>
        <position position="93"/>
    </location>
</feature>
<sequence>SLERIPYILQFGGGTLEHSWENAPGAIANRVALEACVQARNEGRDFTRKGNKIIHEASKWSPELAASKNTLFQQIEVVGGCCTDKLPSFAGPV</sequence>
<feature type="non-terminal residue" evidence="2">
    <location>
        <position position="1"/>
    </location>
</feature>
<comment type="caution">
    <text evidence="2">The sequence shown here is derived from an EMBL/GenBank/DDBJ whole genome shotgun (WGS) entry which is preliminary data.</text>
</comment>
<reference evidence="2 3" key="1">
    <citation type="journal article" date="2019" name="Genome Biol. Evol.">
        <title>Insights into the evolution of the New World diploid cottons (Gossypium, subgenus Houzingenia) based on genome sequencing.</title>
        <authorList>
            <person name="Grover C.E."/>
            <person name="Arick M.A. 2nd"/>
            <person name="Thrash A."/>
            <person name="Conover J.L."/>
            <person name="Sanders W.S."/>
            <person name="Peterson D.G."/>
            <person name="Frelichowski J.E."/>
            <person name="Scheffler J.A."/>
            <person name="Scheffler B.E."/>
            <person name="Wendel J.F."/>
        </authorList>
    </citation>
    <scope>NUCLEOTIDE SEQUENCE [LARGE SCALE GENOMIC DNA]</scope>
    <source>
        <strain evidence="2">1</strain>
        <tissue evidence="2">Leaf</tissue>
    </source>
</reference>
<organism evidence="2 3">
    <name type="scientific">Gossypium schwendimanii</name>
    <name type="common">Cotton</name>
    <dbReference type="NCBI Taxonomy" id="34291"/>
    <lineage>
        <taxon>Eukaryota</taxon>
        <taxon>Viridiplantae</taxon>
        <taxon>Streptophyta</taxon>
        <taxon>Embryophyta</taxon>
        <taxon>Tracheophyta</taxon>
        <taxon>Spermatophyta</taxon>
        <taxon>Magnoliopsida</taxon>
        <taxon>eudicotyledons</taxon>
        <taxon>Gunneridae</taxon>
        <taxon>Pentapetalae</taxon>
        <taxon>rosids</taxon>
        <taxon>malvids</taxon>
        <taxon>Malvales</taxon>
        <taxon>Malvaceae</taxon>
        <taxon>Malvoideae</taxon>
        <taxon>Gossypium</taxon>
    </lineage>
</organism>
<dbReference type="GO" id="GO:0000287">
    <property type="term" value="F:magnesium ion binding"/>
    <property type="evidence" value="ECO:0007669"/>
    <property type="project" value="InterPro"/>
</dbReference>
<dbReference type="OrthoDB" id="563909at2759"/>
<accession>A0A7J9ME85</accession>
<dbReference type="GO" id="GO:0016984">
    <property type="term" value="F:ribulose-bisphosphate carboxylase activity"/>
    <property type="evidence" value="ECO:0007669"/>
    <property type="project" value="InterPro"/>
</dbReference>
<evidence type="ECO:0000259" key="1">
    <source>
        <dbReference type="Pfam" id="PF00016"/>
    </source>
</evidence>
<keyword evidence="3" id="KW-1185">Reference proteome</keyword>